<dbReference type="Gene3D" id="3.90.79.10">
    <property type="entry name" value="Nucleoside Triphosphate Pyrophosphohydrolase"/>
    <property type="match status" value="1"/>
</dbReference>
<dbReference type="InterPro" id="IPR015797">
    <property type="entry name" value="NUDIX_hydrolase-like_dom_sf"/>
</dbReference>
<evidence type="ECO:0000313" key="2">
    <source>
        <dbReference type="EMBL" id="PSR55328.1"/>
    </source>
</evidence>
<dbReference type="RefSeq" id="WP_106931507.1">
    <property type="nucleotide sequence ID" value="NZ_PYFT01000001.1"/>
</dbReference>
<dbReference type="SUPFAM" id="SSF55811">
    <property type="entry name" value="Nudix"/>
    <property type="match status" value="1"/>
</dbReference>
<gene>
    <name evidence="2" type="ORF">AHMF7605_18355</name>
</gene>
<reference evidence="2 3" key="1">
    <citation type="submission" date="2018-03" db="EMBL/GenBank/DDBJ databases">
        <title>Adhaeribacter sp. HMF7605 Genome sequencing and assembly.</title>
        <authorList>
            <person name="Kang H."/>
            <person name="Kang J."/>
            <person name="Cha I."/>
            <person name="Kim H."/>
            <person name="Joh K."/>
        </authorList>
    </citation>
    <scope>NUCLEOTIDE SEQUENCE [LARGE SCALE GENOMIC DNA]</scope>
    <source>
        <strain evidence="2 3">HMF7605</strain>
    </source>
</reference>
<name>A0A2T2YIJ4_9BACT</name>
<comment type="caution">
    <text evidence="2">The sequence shown here is derived from an EMBL/GenBank/DDBJ whole genome shotgun (WGS) entry which is preliminary data.</text>
</comment>
<dbReference type="Pfam" id="PF00293">
    <property type="entry name" value="NUDIX"/>
    <property type="match status" value="1"/>
</dbReference>
<evidence type="ECO:0000313" key="3">
    <source>
        <dbReference type="Proteomes" id="UP000240357"/>
    </source>
</evidence>
<dbReference type="Gene3D" id="6.10.250.1120">
    <property type="match status" value="1"/>
</dbReference>
<dbReference type="InterPro" id="IPR000086">
    <property type="entry name" value="NUDIX_hydrolase_dom"/>
</dbReference>
<dbReference type="PROSITE" id="PS51462">
    <property type="entry name" value="NUDIX"/>
    <property type="match status" value="1"/>
</dbReference>
<dbReference type="Pfam" id="PF12535">
    <property type="entry name" value="Nudix_N"/>
    <property type="match status" value="1"/>
</dbReference>
<dbReference type="PANTHER" id="PTHR43736:SF1">
    <property type="entry name" value="DIHYDRONEOPTERIN TRIPHOSPHATE DIPHOSPHATASE"/>
    <property type="match status" value="1"/>
</dbReference>
<dbReference type="OrthoDB" id="9804442at2"/>
<sequence>MLESEATEKWLAFAKRVQAIAQAGLTYAVNGYDTERYEELSAISVQIMQELSGEEPQKIKYLFTNETGYQTPKVDVRAVVFSENKILLVHEKIDNCWSLPGGWADVGYSPAEVAVKETQEEAGLEVKPIRLLAVLDKKHHPHPPSPYHTYKIFILCESTGGSLQQGMETQDVGFFDRSNLPPLSLERNTGSQVQLLFEYLDNPEKEAYFD</sequence>
<dbReference type="AlphaFoldDB" id="A0A2T2YIJ4"/>
<protein>
    <submittedName>
        <fullName evidence="2">ADP-ribose pyrophosphatase</fullName>
    </submittedName>
</protein>
<accession>A0A2T2YIJ4</accession>
<dbReference type="PANTHER" id="PTHR43736">
    <property type="entry name" value="ADP-RIBOSE PYROPHOSPHATASE"/>
    <property type="match status" value="1"/>
</dbReference>
<dbReference type="EMBL" id="PYFT01000001">
    <property type="protein sequence ID" value="PSR55328.1"/>
    <property type="molecule type" value="Genomic_DNA"/>
</dbReference>
<organism evidence="2 3">
    <name type="scientific">Adhaeribacter arboris</name>
    <dbReference type="NCBI Taxonomy" id="2072846"/>
    <lineage>
        <taxon>Bacteria</taxon>
        <taxon>Pseudomonadati</taxon>
        <taxon>Bacteroidota</taxon>
        <taxon>Cytophagia</taxon>
        <taxon>Cytophagales</taxon>
        <taxon>Hymenobacteraceae</taxon>
        <taxon>Adhaeribacter</taxon>
    </lineage>
</organism>
<dbReference type="CDD" id="cd04672">
    <property type="entry name" value="NUDIX_CDP-Chase_like"/>
    <property type="match status" value="1"/>
</dbReference>
<proteinExistence type="predicted"/>
<evidence type="ECO:0000259" key="1">
    <source>
        <dbReference type="PROSITE" id="PS51462"/>
    </source>
</evidence>
<dbReference type="Proteomes" id="UP000240357">
    <property type="component" value="Unassembled WGS sequence"/>
</dbReference>
<keyword evidence="3" id="KW-1185">Reference proteome</keyword>
<dbReference type="InterPro" id="IPR059176">
    <property type="entry name" value="UDP-X_N"/>
</dbReference>
<feature type="domain" description="Nudix hydrolase" evidence="1">
    <location>
        <begin position="71"/>
        <end position="199"/>
    </location>
</feature>